<feature type="transmembrane region" description="Helical" evidence="6">
    <location>
        <begin position="252"/>
        <end position="268"/>
    </location>
</feature>
<keyword evidence="2 6" id="KW-0812">Transmembrane</keyword>
<evidence type="ECO:0000256" key="6">
    <source>
        <dbReference type="SAM" id="Phobius"/>
    </source>
</evidence>
<dbReference type="PANTHER" id="PTHR37422">
    <property type="entry name" value="TEICHURONIC ACID BIOSYNTHESIS PROTEIN TUAE"/>
    <property type="match status" value="1"/>
</dbReference>
<proteinExistence type="predicted"/>
<evidence type="ECO:0000259" key="7">
    <source>
        <dbReference type="Pfam" id="PF04932"/>
    </source>
</evidence>
<dbReference type="InterPro" id="IPR051533">
    <property type="entry name" value="WaaL-like"/>
</dbReference>
<dbReference type="PROSITE" id="PS50005">
    <property type="entry name" value="TPR"/>
    <property type="match status" value="1"/>
</dbReference>
<reference evidence="8 9" key="1">
    <citation type="journal article" date="2016" name="Nat. Commun.">
        <title>Thousands of microbial genomes shed light on interconnected biogeochemical processes in an aquifer system.</title>
        <authorList>
            <person name="Anantharaman K."/>
            <person name="Brown C.T."/>
            <person name="Hug L.A."/>
            <person name="Sharon I."/>
            <person name="Castelle C.J."/>
            <person name="Probst A.J."/>
            <person name="Thomas B.C."/>
            <person name="Singh A."/>
            <person name="Wilkins M.J."/>
            <person name="Karaoz U."/>
            <person name="Brodie E.L."/>
            <person name="Williams K.H."/>
            <person name="Hubbard S.S."/>
            <person name="Banfield J.F."/>
        </authorList>
    </citation>
    <scope>NUCLEOTIDE SEQUENCE [LARGE SCALE GENOMIC DNA]</scope>
</reference>
<dbReference type="Gene3D" id="1.25.40.10">
    <property type="entry name" value="Tetratricopeptide repeat domain"/>
    <property type="match status" value="2"/>
</dbReference>
<feature type="transmembrane region" description="Helical" evidence="6">
    <location>
        <begin position="440"/>
        <end position="458"/>
    </location>
</feature>
<feature type="transmembrane region" description="Helical" evidence="6">
    <location>
        <begin position="349"/>
        <end position="373"/>
    </location>
</feature>
<evidence type="ECO:0000256" key="1">
    <source>
        <dbReference type="ARBA" id="ARBA00004141"/>
    </source>
</evidence>
<keyword evidence="4 6" id="KW-0472">Membrane</keyword>
<keyword evidence="5" id="KW-0802">TPR repeat</keyword>
<dbReference type="PROSITE" id="PS50293">
    <property type="entry name" value="TPR_REGION"/>
    <property type="match status" value="1"/>
</dbReference>
<evidence type="ECO:0000256" key="5">
    <source>
        <dbReference type="PROSITE-ProRule" id="PRU00339"/>
    </source>
</evidence>
<dbReference type="Pfam" id="PF04932">
    <property type="entry name" value="Wzy_C"/>
    <property type="match status" value="1"/>
</dbReference>
<evidence type="ECO:0000256" key="3">
    <source>
        <dbReference type="ARBA" id="ARBA00022989"/>
    </source>
</evidence>
<feature type="transmembrane region" description="Helical" evidence="6">
    <location>
        <begin position="106"/>
        <end position="126"/>
    </location>
</feature>
<feature type="transmembrane region" description="Helical" evidence="6">
    <location>
        <begin position="72"/>
        <end position="94"/>
    </location>
</feature>
<dbReference type="Pfam" id="PF13181">
    <property type="entry name" value="TPR_8"/>
    <property type="match status" value="2"/>
</dbReference>
<dbReference type="GO" id="GO:0016020">
    <property type="term" value="C:membrane"/>
    <property type="evidence" value="ECO:0007669"/>
    <property type="project" value="UniProtKB-SubCell"/>
</dbReference>
<organism evidence="8 9">
    <name type="scientific">Candidatus Campbellbacteria bacterium RIFCSPHIGHO2_01_FULL_34_10</name>
    <dbReference type="NCBI Taxonomy" id="1797577"/>
    <lineage>
        <taxon>Bacteria</taxon>
        <taxon>Candidatus Campbelliibacteriota</taxon>
    </lineage>
</organism>
<evidence type="ECO:0000256" key="4">
    <source>
        <dbReference type="ARBA" id="ARBA00023136"/>
    </source>
</evidence>
<comment type="subcellular location">
    <subcellularLocation>
        <location evidence="1">Membrane</location>
        <topology evidence="1">Multi-pass membrane protein</topology>
    </subcellularLocation>
</comment>
<feature type="transmembrane region" description="Helical" evidence="6">
    <location>
        <begin position="198"/>
        <end position="216"/>
    </location>
</feature>
<keyword evidence="3 6" id="KW-1133">Transmembrane helix</keyword>
<feature type="transmembrane region" description="Helical" evidence="6">
    <location>
        <begin position="173"/>
        <end position="191"/>
    </location>
</feature>
<feature type="transmembrane region" description="Helical" evidence="6">
    <location>
        <begin position="385"/>
        <end position="403"/>
    </location>
</feature>
<dbReference type="InterPro" id="IPR007016">
    <property type="entry name" value="O-antigen_ligase-rel_domated"/>
</dbReference>
<dbReference type="Proteomes" id="UP000186670">
    <property type="component" value="Unassembled WGS sequence"/>
</dbReference>
<sequence>MNLAKIDNILKYILFTAIFLIPFIPFVVYGNLFFPFITGKAFVFRILVEIMIGVWLILSLRNPEYRLKNSLILVFSAIFVALIGLSDFMGVNPLKSIWSNFERMEGWVTLVHLFGYLVVVGSVLTSSKLWARFLNTSIVASVGLSLYGVMQLLGVLEVHQGGVRLDATFGNSAYFAVYLLVHIFLTIFMLAKRKGLNMISYLYGLVIVLETVILYYTATRGAILGLLVGLMISAIIISLFEKENLKLKKIAMGVLVALVLFVGGFILVKDSSFVQNSPVLNRFANISLQETTTKSRFLVWDMAFQGFKERPILGWGQENFNYVFNKYYDPGMYAQEQWFDRTHNVFFDWLIAGGILGLIGYLSLFFAILYYLIRDKNSHFSLTEKAILIGLLAGYFVHNFFVFDNLISYILFFSLLAYLHNLNSGRILFNCDKAVGNKKYFVAMPVIVVVMFGSIYFVNTKGFLTAYHLLEALRPQGNINVNLENYQKALSYESFGNQEVREQLGQFAIQVASAETTTEIKQGVADFSFSEMLKEIERDPNNARTEVIAGTLLSSFGAYDTAMPHFVRAGELSPKKQSILLMIGTVLQLQGKGEEAQVYYKQAYELDKSFKDAAAYYSANAIRLGDQKLADEILMEAYGTVLVDNPRIIQAYYDTKQYSKLIKILEFAVENRPNELQNYLSLAASYLDIGNREKSIEVLQKAIEINPEFKEQGEYYISEIKAGRRP</sequence>
<comment type="caution">
    <text evidence="8">The sequence shown here is derived from an EMBL/GenBank/DDBJ whole genome shotgun (WGS) entry which is preliminary data.</text>
</comment>
<feature type="transmembrane region" description="Helical" evidence="6">
    <location>
        <begin position="222"/>
        <end position="240"/>
    </location>
</feature>
<name>A0A1F5EKL6_9BACT</name>
<feature type="transmembrane region" description="Helical" evidence="6">
    <location>
        <begin position="409"/>
        <end position="428"/>
    </location>
</feature>
<feature type="transmembrane region" description="Helical" evidence="6">
    <location>
        <begin position="133"/>
        <end position="153"/>
    </location>
</feature>
<dbReference type="SMART" id="SM00028">
    <property type="entry name" value="TPR"/>
    <property type="match status" value="2"/>
</dbReference>
<protein>
    <recommendedName>
        <fullName evidence="7">O-antigen ligase-related domain-containing protein</fullName>
    </recommendedName>
</protein>
<dbReference type="InterPro" id="IPR011990">
    <property type="entry name" value="TPR-like_helical_dom_sf"/>
</dbReference>
<evidence type="ECO:0000256" key="2">
    <source>
        <dbReference type="ARBA" id="ARBA00022692"/>
    </source>
</evidence>
<dbReference type="AlphaFoldDB" id="A0A1F5EKL6"/>
<accession>A0A1F5EKL6</accession>
<feature type="repeat" description="TPR" evidence="5">
    <location>
        <begin position="676"/>
        <end position="709"/>
    </location>
</feature>
<evidence type="ECO:0000313" key="8">
    <source>
        <dbReference type="EMBL" id="OGD67957.1"/>
    </source>
</evidence>
<feature type="transmembrane region" description="Helical" evidence="6">
    <location>
        <begin position="12"/>
        <end position="36"/>
    </location>
</feature>
<dbReference type="PANTHER" id="PTHR37422:SF13">
    <property type="entry name" value="LIPOPOLYSACCHARIDE BIOSYNTHESIS PROTEIN PA4999-RELATED"/>
    <property type="match status" value="1"/>
</dbReference>
<dbReference type="InterPro" id="IPR019734">
    <property type="entry name" value="TPR_rpt"/>
</dbReference>
<gene>
    <name evidence="8" type="ORF">A2811_00935</name>
</gene>
<evidence type="ECO:0000313" key="9">
    <source>
        <dbReference type="Proteomes" id="UP000186670"/>
    </source>
</evidence>
<feature type="domain" description="O-antigen ligase-related" evidence="7">
    <location>
        <begin position="206"/>
        <end position="362"/>
    </location>
</feature>
<feature type="transmembrane region" description="Helical" evidence="6">
    <location>
        <begin position="42"/>
        <end position="60"/>
    </location>
</feature>
<dbReference type="EMBL" id="MEZZ01000044">
    <property type="protein sequence ID" value="OGD67957.1"/>
    <property type="molecule type" value="Genomic_DNA"/>
</dbReference>
<dbReference type="SUPFAM" id="SSF48452">
    <property type="entry name" value="TPR-like"/>
    <property type="match status" value="1"/>
</dbReference>